<keyword evidence="4" id="KW-1185">Reference proteome</keyword>
<keyword evidence="1" id="KW-0732">Signal</keyword>
<sequence>MNTLFKMLVTGSLAMSSAMISANDYLPMQAGDSKVFHHDGNEVTVKVIETYGANWKQYSSFMGKSQQWVWSDDASQKVYWLNSGKTQLLVDFSRPVGSVFNVSVDECTSQATIADKQYVSTTSAGNFSNATRLTFSGQCADAGLLEAVFVPRFGLVSYAQQSLIGPVHYELSRANVGGVSYPVHNGIAMATEFPIGRIMSNEQHTVSAYLTLENRSDESIGFHFNTSQTFDIAILAADGTVLNTWSADKRFMMAFHSIELAPGESRRFGGEIALKDFNGQILDVGSYRLRITITGSNAPQASVFTGVQYSAEAPLYIDQRMTISRP</sequence>
<dbReference type="AlphaFoldDB" id="A0A4R6USS8"/>
<name>A0A4R6USS8_9GAMM</name>
<organism evidence="3 4">
    <name type="scientific">Permianibacter aggregans</name>
    <dbReference type="NCBI Taxonomy" id="1510150"/>
    <lineage>
        <taxon>Bacteria</taxon>
        <taxon>Pseudomonadati</taxon>
        <taxon>Pseudomonadota</taxon>
        <taxon>Gammaproteobacteria</taxon>
        <taxon>Pseudomonadales</taxon>
        <taxon>Pseudomonadaceae</taxon>
        <taxon>Permianibacter</taxon>
    </lineage>
</organism>
<evidence type="ECO:0000313" key="4">
    <source>
        <dbReference type="Proteomes" id="UP000295375"/>
    </source>
</evidence>
<feature type="signal peptide" evidence="1">
    <location>
        <begin position="1"/>
        <end position="22"/>
    </location>
</feature>
<feature type="chain" id="PRO_5020626748" evidence="1">
    <location>
        <begin position="23"/>
        <end position="326"/>
    </location>
</feature>
<dbReference type="InterPro" id="IPR020481">
    <property type="entry name" value="Intracell_prot_inh_BsuPI"/>
</dbReference>
<dbReference type="Gene3D" id="2.60.40.2360">
    <property type="entry name" value="Intracellular proteinase inhibitor BsuPI"/>
    <property type="match status" value="1"/>
</dbReference>
<evidence type="ECO:0000256" key="1">
    <source>
        <dbReference type="SAM" id="SignalP"/>
    </source>
</evidence>
<evidence type="ECO:0000259" key="2">
    <source>
        <dbReference type="Pfam" id="PF12690"/>
    </source>
</evidence>
<dbReference type="RefSeq" id="WP_133589928.1">
    <property type="nucleotide sequence ID" value="NZ_CP037953.1"/>
</dbReference>
<dbReference type="OrthoDB" id="6195801at2"/>
<comment type="caution">
    <text evidence="3">The sequence shown here is derived from an EMBL/GenBank/DDBJ whole genome shotgun (WGS) entry which is preliminary data.</text>
</comment>
<feature type="domain" description="Intracellular proteinase inhibitor BsuPI" evidence="2">
    <location>
        <begin position="201"/>
        <end position="297"/>
    </location>
</feature>
<protein>
    <submittedName>
        <fullName evidence="3">Intracellular proteinase inhibitor BsuPI</fullName>
    </submittedName>
</protein>
<evidence type="ECO:0000313" key="3">
    <source>
        <dbReference type="EMBL" id="TDQ48723.1"/>
    </source>
</evidence>
<dbReference type="InterPro" id="IPR038144">
    <property type="entry name" value="IPI"/>
</dbReference>
<accession>A0A4R6USS8</accession>
<gene>
    <name evidence="3" type="ORF">EV696_106164</name>
</gene>
<dbReference type="EMBL" id="SNYM01000006">
    <property type="protein sequence ID" value="TDQ48723.1"/>
    <property type="molecule type" value="Genomic_DNA"/>
</dbReference>
<dbReference type="Pfam" id="PF12690">
    <property type="entry name" value="BsuPI"/>
    <property type="match status" value="1"/>
</dbReference>
<proteinExistence type="predicted"/>
<dbReference type="Proteomes" id="UP000295375">
    <property type="component" value="Unassembled WGS sequence"/>
</dbReference>
<reference evidence="3 4" key="1">
    <citation type="submission" date="2019-03" db="EMBL/GenBank/DDBJ databases">
        <title>Genomic Encyclopedia of Type Strains, Phase IV (KMG-IV): sequencing the most valuable type-strain genomes for metagenomic binning, comparative biology and taxonomic classification.</title>
        <authorList>
            <person name="Goeker M."/>
        </authorList>
    </citation>
    <scope>NUCLEOTIDE SEQUENCE [LARGE SCALE GENOMIC DNA]</scope>
    <source>
        <strain evidence="3 4">DSM 103792</strain>
    </source>
</reference>